<dbReference type="AlphaFoldDB" id="A0A7I7RC10"/>
<proteinExistence type="predicted"/>
<gene>
    <name evidence="1" type="ORF">MCEL_00860</name>
</gene>
<dbReference type="KEGG" id="mcee:MCEL_00860"/>
<protein>
    <recommendedName>
        <fullName evidence="3">Integrase</fullName>
    </recommendedName>
</protein>
<name>A0A7I7RC10_MYCCF</name>
<evidence type="ECO:0000313" key="1">
    <source>
        <dbReference type="EMBL" id="BBY41791.1"/>
    </source>
</evidence>
<dbReference type="RefSeq" id="WP_234806238.1">
    <property type="nucleotide sequence ID" value="NZ_AP022591.1"/>
</dbReference>
<evidence type="ECO:0008006" key="3">
    <source>
        <dbReference type="Google" id="ProtNLM"/>
    </source>
</evidence>
<accession>A0A7I7RC10</accession>
<keyword evidence="2" id="KW-1185">Reference proteome</keyword>
<dbReference type="EMBL" id="AP022591">
    <property type="protein sequence ID" value="BBY41791.1"/>
    <property type="molecule type" value="Genomic_DNA"/>
</dbReference>
<evidence type="ECO:0000313" key="2">
    <source>
        <dbReference type="Proteomes" id="UP000466431"/>
    </source>
</evidence>
<organism evidence="1 2">
    <name type="scientific">Mycolicibacterium celeriflavum</name>
    <name type="common">Mycobacterium celeriflavum</name>
    <dbReference type="NCBI Taxonomy" id="1249101"/>
    <lineage>
        <taxon>Bacteria</taxon>
        <taxon>Bacillati</taxon>
        <taxon>Actinomycetota</taxon>
        <taxon>Actinomycetes</taxon>
        <taxon>Mycobacteriales</taxon>
        <taxon>Mycobacteriaceae</taxon>
        <taxon>Mycolicibacterium</taxon>
    </lineage>
</organism>
<sequence>MDTHLLRLEEEGRKATTLDTYRIVAAKLRTKLGGVRVGEATAARIDAALDP</sequence>
<dbReference type="Proteomes" id="UP000466431">
    <property type="component" value="Chromosome"/>
</dbReference>
<reference evidence="1 2" key="1">
    <citation type="journal article" date="2019" name="Emerg. Microbes Infect.">
        <title>Comprehensive subspecies identification of 175 nontuberculous mycobacteria species based on 7547 genomic profiles.</title>
        <authorList>
            <person name="Matsumoto Y."/>
            <person name="Kinjo T."/>
            <person name="Motooka D."/>
            <person name="Nabeya D."/>
            <person name="Jung N."/>
            <person name="Uechi K."/>
            <person name="Horii T."/>
            <person name="Iida T."/>
            <person name="Fujita J."/>
            <person name="Nakamura S."/>
        </authorList>
    </citation>
    <scope>NUCLEOTIDE SEQUENCE [LARGE SCALE GENOMIC DNA]</scope>
    <source>
        <strain evidence="1 2">JCM 18439</strain>
    </source>
</reference>